<evidence type="ECO:0000313" key="3">
    <source>
        <dbReference type="Proteomes" id="UP001178507"/>
    </source>
</evidence>
<dbReference type="PANTHER" id="PTHR37471">
    <property type="entry name" value="UNNAMED PRODUCT"/>
    <property type="match status" value="1"/>
</dbReference>
<reference evidence="2" key="1">
    <citation type="submission" date="2023-08" db="EMBL/GenBank/DDBJ databases">
        <authorList>
            <person name="Chen Y."/>
            <person name="Shah S."/>
            <person name="Dougan E. K."/>
            <person name="Thang M."/>
            <person name="Chan C."/>
        </authorList>
    </citation>
    <scope>NUCLEOTIDE SEQUENCE</scope>
</reference>
<dbReference type="EMBL" id="CAUJNA010003566">
    <property type="protein sequence ID" value="CAJ1405010.1"/>
    <property type="molecule type" value="Genomic_DNA"/>
</dbReference>
<feature type="transmembrane region" description="Helical" evidence="1">
    <location>
        <begin position="98"/>
        <end position="118"/>
    </location>
</feature>
<feature type="transmembrane region" description="Helical" evidence="1">
    <location>
        <begin position="53"/>
        <end position="78"/>
    </location>
</feature>
<protein>
    <submittedName>
        <fullName evidence="2">Uncharacterized protein</fullName>
    </submittedName>
</protein>
<dbReference type="PANTHER" id="PTHR37471:SF1">
    <property type="entry name" value="AB HYDROLASE-1 DOMAIN-CONTAINING PROTEIN"/>
    <property type="match status" value="1"/>
</dbReference>
<dbReference type="InterPro" id="IPR029058">
    <property type="entry name" value="AB_hydrolase_fold"/>
</dbReference>
<name>A0AA36JF17_9DINO</name>
<accession>A0AA36JF17</accession>
<dbReference type="Proteomes" id="UP001178507">
    <property type="component" value="Unassembled WGS sequence"/>
</dbReference>
<sequence length="659" mass="75312">MAPQRLPVALPSTVEQALRAELEGRSDSRAELRQVPAWARLQRIMVSWMTDSVLGLLVARLGVATMKAVPFVSLLVVLRRMWRLNRIMMRSRRSKTWILMRSAFEMWTLVELIFYIYFRCKKWSLEKRRAYEPRVLWKAPNERQRLLTNFLTTIERIHAGQGSLPFREKAKRREAKGAGIFQALRPPPRQEAREKLISAPSVENFLRLSDDHEPGFWYEPKACSKGMAKPMRPAPSVENLLRSWEVSEEVSPRTPADVDLQCLKHLELCSWFSTLTPKGTRDICRDVQQIRRGNIEQWLLSYFFDGAESTQELSDREAQELQELVDAVARWAGLPLDGEWAGNNEGLKCFRMRNDPFPAVHRPLLSYVNTAFVAPTIGHQALTMLGFRPYRSGSTEYWFRPPNPAEHWQHGLRPRLVSGKALVFCHGVGVGPTMCLTFLQRLTRTVGKEAPVFLVDTAGISMRFSDDVPGAREVAANIENMLQVWGLSWAHFVGHSFGAFVVAWVLRYARHVVERTTLIDPVCFLVLKILVQGHELQQVRHDTGMDPMEIAIKYFVMTELFVCNFVCRCFFWEESNLDMQDLEGTKALIVLESEDLIVPTYSVRSLVFAEQSRRAKAGKAPSETGLELLWVEDQPHAGFLLDMVANEDVCARLAAFHGS</sequence>
<dbReference type="Gene3D" id="3.40.50.1820">
    <property type="entry name" value="alpha/beta hydrolase"/>
    <property type="match status" value="1"/>
</dbReference>
<evidence type="ECO:0000313" key="2">
    <source>
        <dbReference type="EMBL" id="CAJ1405010.1"/>
    </source>
</evidence>
<dbReference type="SUPFAM" id="SSF53474">
    <property type="entry name" value="alpha/beta-Hydrolases"/>
    <property type="match status" value="1"/>
</dbReference>
<keyword evidence="1" id="KW-1133">Transmembrane helix</keyword>
<comment type="caution">
    <text evidence="2">The sequence shown here is derived from an EMBL/GenBank/DDBJ whole genome shotgun (WGS) entry which is preliminary data.</text>
</comment>
<keyword evidence="1" id="KW-0812">Transmembrane</keyword>
<gene>
    <name evidence="2" type="ORF">EVOR1521_LOCUS27340</name>
</gene>
<evidence type="ECO:0000256" key="1">
    <source>
        <dbReference type="SAM" id="Phobius"/>
    </source>
</evidence>
<organism evidence="2 3">
    <name type="scientific">Effrenium voratum</name>
    <dbReference type="NCBI Taxonomy" id="2562239"/>
    <lineage>
        <taxon>Eukaryota</taxon>
        <taxon>Sar</taxon>
        <taxon>Alveolata</taxon>
        <taxon>Dinophyceae</taxon>
        <taxon>Suessiales</taxon>
        <taxon>Symbiodiniaceae</taxon>
        <taxon>Effrenium</taxon>
    </lineage>
</organism>
<keyword evidence="3" id="KW-1185">Reference proteome</keyword>
<proteinExistence type="predicted"/>
<keyword evidence="1" id="KW-0472">Membrane</keyword>
<dbReference type="AlphaFoldDB" id="A0AA36JF17"/>